<keyword evidence="3" id="KW-1185">Reference proteome</keyword>
<accession>A0A2I0JGB0</accession>
<evidence type="ECO:0000256" key="1">
    <source>
        <dbReference type="SAM" id="MobiDB-lite"/>
    </source>
</evidence>
<name>A0A2I0JGB0_PUNGR</name>
<feature type="compositionally biased region" description="Basic and acidic residues" evidence="1">
    <location>
        <begin position="75"/>
        <end position="85"/>
    </location>
</feature>
<dbReference type="EMBL" id="PGOL01001713">
    <property type="protein sequence ID" value="PKI55311.1"/>
    <property type="molecule type" value="Genomic_DNA"/>
</dbReference>
<dbReference type="Proteomes" id="UP000233551">
    <property type="component" value="Unassembled WGS sequence"/>
</dbReference>
<proteinExistence type="predicted"/>
<feature type="region of interest" description="Disordered" evidence="1">
    <location>
        <begin position="1"/>
        <end position="27"/>
    </location>
</feature>
<gene>
    <name evidence="2" type="ORF">CRG98_024327</name>
</gene>
<reference evidence="2 3" key="1">
    <citation type="submission" date="2017-11" db="EMBL/GenBank/DDBJ databases">
        <title>De-novo sequencing of pomegranate (Punica granatum L.) genome.</title>
        <authorList>
            <person name="Akparov Z."/>
            <person name="Amiraslanov A."/>
            <person name="Hajiyeva S."/>
            <person name="Abbasov M."/>
            <person name="Kaur K."/>
            <person name="Hamwieh A."/>
            <person name="Solovyev V."/>
            <person name="Salamov A."/>
            <person name="Braich B."/>
            <person name="Kosarev P."/>
            <person name="Mahmoud A."/>
            <person name="Hajiyev E."/>
            <person name="Babayeva S."/>
            <person name="Izzatullayeva V."/>
            <person name="Mammadov A."/>
            <person name="Mammadov A."/>
            <person name="Sharifova S."/>
            <person name="Ojaghi J."/>
            <person name="Eynullazada K."/>
            <person name="Bayramov B."/>
            <person name="Abdulazimova A."/>
            <person name="Shahmuradov I."/>
        </authorList>
    </citation>
    <scope>NUCLEOTIDE SEQUENCE [LARGE SCALE GENOMIC DNA]</scope>
    <source>
        <strain evidence="3">cv. AG2017</strain>
        <tissue evidence="2">Leaf</tissue>
    </source>
</reference>
<protein>
    <submittedName>
        <fullName evidence="2">Uncharacterized protein</fullName>
    </submittedName>
</protein>
<evidence type="ECO:0000313" key="3">
    <source>
        <dbReference type="Proteomes" id="UP000233551"/>
    </source>
</evidence>
<feature type="region of interest" description="Disordered" evidence="1">
    <location>
        <begin position="53"/>
        <end position="85"/>
    </location>
</feature>
<organism evidence="2 3">
    <name type="scientific">Punica granatum</name>
    <name type="common">Pomegranate</name>
    <dbReference type="NCBI Taxonomy" id="22663"/>
    <lineage>
        <taxon>Eukaryota</taxon>
        <taxon>Viridiplantae</taxon>
        <taxon>Streptophyta</taxon>
        <taxon>Embryophyta</taxon>
        <taxon>Tracheophyta</taxon>
        <taxon>Spermatophyta</taxon>
        <taxon>Magnoliopsida</taxon>
        <taxon>eudicotyledons</taxon>
        <taxon>Gunneridae</taxon>
        <taxon>Pentapetalae</taxon>
        <taxon>rosids</taxon>
        <taxon>malvids</taxon>
        <taxon>Myrtales</taxon>
        <taxon>Lythraceae</taxon>
        <taxon>Punica</taxon>
    </lineage>
</organism>
<sequence>MNSMPSDDSLVGESRLHNPKNHTRPYEHCSSQAVEYVVQRLWECSTRPLGLGQQPQPFRNHIDHGTESIRNTDPASKRTPDPAAPKVEHPLINHCFIGSVRSLLLMSLIRISILQVTSKKRKELKEMPSNSTDLLAVSGPAERGNKFMFESNTIEGDLEEDDACEEVVHVYYRTWGRHRNACLNLSAVPGDIQVYLVCGEQKINAYYKRVWSGTSRSDCVHKEGDVTWVILKSHWNDVQPLSFDAMSTG</sequence>
<dbReference type="AlphaFoldDB" id="A0A2I0JGB0"/>
<evidence type="ECO:0000313" key="2">
    <source>
        <dbReference type="EMBL" id="PKI55311.1"/>
    </source>
</evidence>
<comment type="caution">
    <text evidence="2">The sequence shown here is derived from an EMBL/GenBank/DDBJ whole genome shotgun (WGS) entry which is preliminary data.</text>
</comment>